<name>A0ABS4YVR2_9MICC</name>
<dbReference type="PANTHER" id="PTHR36124">
    <property type="match status" value="1"/>
</dbReference>
<dbReference type="EMBL" id="JAGIOI010000001">
    <property type="protein sequence ID" value="MBP2412033.1"/>
    <property type="molecule type" value="Genomic_DNA"/>
</dbReference>
<evidence type="ECO:0000313" key="1">
    <source>
        <dbReference type="EMBL" id="MBP2412033.1"/>
    </source>
</evidence>
<dbReference type="PANTHER" id="PTHR36124:SF1">
    <property type="entry name" value="ER-BOUND OXYGENASE MPAB_MPAB'_RUBBER OXYGENASE CATALYTIC DOMAIN-CONTAINING PROTEIN"/>
    <property type="match status" value="1"/>
</dbReference>
<organism evidence="1 2">
    <name type="scientific">Arthrobacter stackebrandtii</name>
    <dbReference type="NCBI Taxonomy" id="272161"/>
    <lineage>
        <taxon>Bacteria</taxon>
        <taxon>Bacillati</taxon>
        <taxon>Actinomycetota</taxon>
        <taxon>Actinomycetes</taxon>
        <taxon>Micrococcales</taxon>
        <taxon>Micrococcaceae</taxon>
        <taxon>Arthrobacter</taxon>
    </lineage>
</organism>
<protein>
    <submittedName>
        <fullName evidence="1">Uncharacterized protein</fullName>
    </submittedName>
</protein>
<reference evidence="1 2" key="1">
    <citation type="submission" date="2021-03" db="EMBL/GenBank/DDBJ databases">
        <title>Sequencing the genomes of 1000 actinobacteria strains.</title>
        <authorList>
            <person name="Klenk H.-P."/>
        </authorList>
    </citation>
    <scope>NUCLEOTIDE SEQUENCE [LARGE SCALE GENOMIC DNA]</scope>
    <source>
        <strain evidence="1 2">DSM 16005</strain>
    </source>
</reference>
<evidence type="ECO:0000313" key="2">
    <source>
        <dbReference type="Proteomes" id="UP000711614"/>
    </source>
</evidence>
<sequence length="106" mass="11731">MRAPTQAEETAATRFYQELGARMNIAGITATFQDTEHFFDRYEHDTIAHSPAGAQLMSSTLQVLMSRLAGPVRPLTRPMLSAMFDDDRLTDALGLPTHGQTKPELP</sequence>
<proteinExistence type="predicted"/>
<dbReference type="RefSeq" id="WP_209677565.1">
    <property type="nucleotide sequence ID" value="NZ_JAGIOI010000001.1"/>
</dbReference>
<gene>
    <name evidence="1" type="ORF">JOF48_000832</name>
</gene>
<dbReference type="InterPro" id="IPR046366">
    <property type="entry name" value="MPAB"/>
</dbReference>
<keyword evidence="2" id="KW-1185">Reference proteome</keyword>
<accession>A0ABS4YVR2</accession>
<comment type="caution">
    <text evidence="1">The sequence shown here is derived from an EMBL/GenBank/DDBJ whole genome shotgun (WGS) entry which is preliminary data.</text>
</comment>
<dbReference type="Proteomes" id="UP000711614">
    <property type="component" value="Unassembled WGS sequence"/>
</dbReference>